<evidence type="ECO:0000313" key="2">
    <source>
        <dbReference type="EMBL" id="MFD1814602.1"/>
    </source>
</evidence>
<evidence type="ECO:0000259" key="1">
    <source>
        <dbReference type="Pfam" id="PF02470"/>
    </source>
</evidence>
<dbReference type="Pfam" id="PF02470">
    <property type="entry name" value="MlaD"/>
    <property type="match status" value="1"/>
</dbReference>
<comment type="caution">
    <text evidence="2">The sequence shown here is derived from an EMBL/GenBank/DDBJ whole genome shotgun (WGS) entry which is preliminary data.</text>
</comment>
<dbReference type="InterPro" id="IPR003399">
    <property type="entry name" value="Mce/MlaD"/>
</dbReference>
<dbReference type="NCBIfam" id="TIGR00996">
    <property type="entry name" value="Mtu_fam_mce"/>
    <property type="match status" value="1"/>
</dbReference>
<sequence length="370" mass="38178">MPLRARKAVIGFVVAGTVLALGSWCVGSAVASEDSIEVTALFDSGAGLYLGNDVSVLGMPVGSVTRIEPQGTQVAVTMSIDGGTDIPADATAVTVSTSVLTDRHVEFTPPYTGGPTLADGDVIGLDHTRTPIEFDRLIAMADNMAVELQGDGQGSGPVADLLGVSAAMTVGNGPAMSSALSRLSEALRLGDDQGEATANAVTDIVDNLASLSSASAANEQTISEFGSTIGRLTDVLAASELGAGDTGAKLNEVIAQATDLLQKNRDGLRSTATDATTVTTSLVDYQRQIAEFLDLAPLLMDNAYNAIDRQNRTARVHAQLEKVFFDGQLVKEVCNLLGMRQLGCSTGTLADFGPDFGISGMLEGIAGLPR</sequence>
<dbReference type="PANTHER" id="PTHR33371">
    <property type="entry name" value="INTERMEMBRANE PHOSPHOLIPID TRANSPORT SYSTEM BINDING PROTEIN MLAD-RELATED"/>
    <property type="match status" value="1"/>
</dbReference>
<evidence type="ECO:0000313" key="3">
    <source>
        <dbReference type="Proteomes" id="UP001597286"/>
    </source>
</evidence>
<dbReference type="Proteomes" id="UP001597286">
    <property type="component" value="Unassembled WGS sequence"/>
</dbReference>
<protein>
    <submittedName>
        <fullName evidence="2">MlaD family protein</fullName>
    </submittedName>
</protein>
<gene>
    <name evidence="2" type="ORF">ACFSJG_20490</name>
</gene>
<keyword evidence="3" id="KW-1185">Reference proteome</keyword>
<dbReference type="PANTHER" id="PTHR33371:SF4">
    <property type="entry name" value="INTERMEMBRANE PHOSPHOLIPID TRANSPORT SYSTEM BINDING PROTEIN MLAD"/>
    <property type="match status" value="1"/>
</dbReference>
<reference evidence="3" key="1">
    <citation type="journal article" date="2019" name="Int. J. Syst. Evol. Microbiol.">
        <title>The Global Catalogue of Microorganisms (GCM) 10K type strain sequencing project: providing services to taxonomists for standard genome sequencing and annotation.</title>
        <authorList>
            <consortium name="The Broad Institute Genomics Platform"/>
            <consortium name="The Broad Institute Genome Sequencing Center for Infectious Disease"/>
            <person name="Wu L."/>
            <person name="Ma J."/>
        </authorList>
    </citation>
    <scope>NUCLEOTIDE SEQUENCE [LARGE SCALE GENOMIC DNA]</scope>
    <source>
        <strain evidence="3">DT72</strain>
    </source>
</reference>
<dbReference type="InterPro" id="IPR052336">
    <property type="entry name" value="MlaD_Phospholipid_Transporter"/>
</dbReference>
<dbReference type="InterPro" id="IPR005693">
    <property type="entry name" value="Mce"/>
</dbReference>
<feature type="domain" description="Mce/MlaD" evidence="1">
    <location>
        <begin position="35"/>
        <end position="110"/>
    </location>
</feature>
<proteinExistence type="predicted"/>
<dbReference type="EMBL" id="JBHUFB010000019">
    <property type="protein sequence ID" value="MFD1814602.1"/>
    <property type="molecule type" value="Genomic_DNA"/>
</dbReference>
<organism evidence="2 3">
    <name type="scientific">Rhodococcus gannanensis</name>
    <dbReference type="NCBI Taxonomy" id="1960308"/>
    <lineage>
        <taxon>Bacteria</taxon>
        <taxon>Bacillati</taxon>
        <taxon>Actinomycetota</taxon>
        <taxon>Actinomycetes</taxon>
        <taxon>Mycobacteriales</taxon>
        <taxon>Nocardiaceae</taxon>
        <taxon>Rhodococcus</taxon>
    </lineage>
</organism>
<name>A0ABW4PAC7_9NOCA</name>
<accession>A0ABW4PAC7</accession>
<dbReference type="RefSeq" id="WP_378487077.1">
    <property type="nucleotide sequence ID" value="NZ_JBHUFB010000019.1"/>
</dbReference>